<keyword evidence="1" id="KW-0378">Hydrolase</keyword>
<sequence length="902" mass="97704">MARWRLSVLTGSPSSKFGLLTWLAVVLSTVLGVGTLTAPASAEERKGGSWTVTRQTGAPGRLSADVRLDGTDGTLSFAVRRDGATVLEPAPLGIVTDAADLTTGLRLRDRDTREVTERYTTTTGKERRRTARMTQTRFSFTGDGGARLDLDVRVSDDGVAYRYVLPDEDGVTVLREASAFQLPAASPAWLMPYTVNYERPRNETTAGGAAAGDYGYPSLFRSGAGFVLLTESDVDGRYAGSRLTHEAGSARYTVRLADERISSVGPLATPWRTAVIGDLATVTESTLVDDLAPASRIRDTSWIRPGRVAWSWLAGFGAAQRSLETQQRFVDYSAAHGWEYTLVDDGWKTTDWMPQLITYAQQRGVKVLLWMHWSDLDTAAERAEVLPRIKKWGASGLKIDFMDSDSQERFRWYDDILEATAEHKLLVNFHGSTLPHGIQRTWPQVMTMEAVYGAEQGNVSVADVTTLPFTRNAVGSMDYTPMGFQFGTRNTSDAAELALSVVYESGFQNYAGSVQAYRDRPQLERFLEQVPTVWDESRLLSGHPGDGAAFARRNGDRWFLGSVTAGGPATERVPLGFLGSGRWRVEVVRDGADGLIRESRIVDRRDTLSVPTLRNGGFAALVCRDRPGRATCDEPVRRAPLTSLTATPQKAEADPGGSVAVDGRFLVEEFGPAADVRLTASAPSGWTVRGAGAEAEQLPTGSTLDANWTVQVPKDTAYGNHDVVVTAEYRAPGASPRTPPLRSLRTVRVFVSPPGVDFVSDLPFATERNGWGPVERDLSNGENSAGDGAPLTIRRATYDKGLGMHAEGEVAVDIDGAYDRFTAQVGIDDEVSGEGTVVFQVIGDGRVLATTNVLSRADAAHPIDVDVTGVRRLTLRATDGGDGINFDHADWGDAQLRSAQAS</sequence>
<evidence type="ECO:0000313" key="2">
    <source>
        <dbReference type="Proteomes" id="UP001377168"/>
    </source>
</evidence>
<gene>
    <name evidence="1" type="ORF">WKI67_38425</name>
</gene>
<proteinExistence type="predicted"/>
<accession>A0ACC6Q6K3</accession>
<evidence type="ECO:0000313" key="1">
    <source>
        <dbReference type="EMBL" id="MEJ8639235.1"/>
    </source>
</evidence>
<organism evidence="1 2">
    <name type="scientific">Streptomyces achmelvichensis</name>
    <dbReference type="NCBI Taxonomy" id="3134111"/>
    <lineage>
        <taxon>Bacteria</taxon>
        <taxon>Bacillati</taxon>
        <taxon>Actinomycetota</taxon>
        <taxon>Actinomycetes</taxon>
        <taxon>Kitasatosporales</taxon>
        <taxon>Streptomycetaceae</taxon>
        <taxon>Streptomyces</taxon>
    </lineage>
</organism>
<comment type="caution">
    <text evidence="1">The sequence shown here is derived from an EMBL/GenBank/DDBJ whole genome shotgun (WGS) entry which is preliminary data.</text>
</comment>
<reference evidence="1" key="1">
    <citation type="submission" date="2024-03" db="EMBL/GenBank/DDBJ databases">
        <title>Novel Streptomyces species of biotechnological and ecological value are a feature of Machair soil.</title>
        <authorList>
            <person name="Prole J.R."/>
            <person name="Goodfellow M."/>
            <person name="Allenby N."/>
            <person name="Ward A.C."/>
        </authorList>
    </citation>
    <scope>NUCLEOTIDE SEQUENCE</scope>
    <source>
        <strain evidence="1">MS2.AVA.5</strain>
    </source>
</reference>
<name>A0ACC6Q6K3_9ACTN</name>
<keyword evidence="2" id="KW-1185">Reference proteome</keyword>
<dbReference type="Proteomes" id="UP001377168">
    <property type="component" value="Unassembled WGS sequence"/>
</dbReference>
<protein>
    <submittedName>
        <fullName evidence="1">Glycoside hydrolase family 97 catalytic domain-containing protein</fullName>
    </submittedName>
</protein>
<dbReference type="EMBL" id="JBBKAJ010000022">
    <property type="protein sequence ID" value="MEJ8639235.1"/>
    <property type="molecule type" value="Genomic_DNA"/>
</dbReference>